<name>A0A8T0T5B5_PANVG</name>
<sequence>MDNLYSTFIIFQVLQRSCVFGLGASSCAHQVFDEIPHFQGAGERITNVLWNQGSQVLPLALQSLISEGFAVDIHPGAVQQPNVYCC</sequence>
<accession>A0A8T0T5B5</accession>
<evidence type="ECO:0000313" key="1">
    <source>
        <dbReference type="EMBL" id="KAG2606902.1"/>
    </source>
</evidence>
<reference evidence="1" key="1">
    <citation type="submission" date="2020-05" db="EMBL/GenBank/DDBJ databases">
        <title>WGS assembly of Panicum virgatum.</title>
        <authorList>
            <person name="Lovell J.T."/>
            <person name="Jenkins J."/>
            <person name="Shu S."/>
            <person name="Juenger T.E."/>
            <person name="Schmutz J."/>
        </authorList>
    </citation>
    <scope>NUCLEOTIDE SEQUENCE</scope>
    <source>
        <strain evidence="1">AP13</strain>
    </source>
</reference>
<protein>
    <submittedName>
        <fullName evidence="1">Uncharacterized protein</fullName>
    </submittedName>
</protein>
<evidence type="ECO:0000313" key="2">
    <source>
        <dbReference type="Proteomes" id="UP000823388"/>
    </source>
</evidence>
<organism evidence="1 2">
    <name type="scientific">Panicum virgatum</name>
    <name type="common">Blackwell switchgrass</name>
    <dbReference type="NCBI Taxonomy" id="38727"/>
    <lineage>
        <taxon>Eukaryota</taxon>
        <taxon>Viridiplantae</taxon>
        <taxon>Streptophyta</taxon>
        <taxon>Embryophyta</taxon>
        <taxon>Tracheophyta</taxon>
        <taxon>Spermatophyta</taxon>
        <taxon>Magnoliopsida</taxon>
        <taxon>Liliopsida</taxon>
        <taxon>Poales</taxon>
        <taxon>Poaceae</taxon>
        <taxon>PACMAD clade</taxon>
        <taxon>Panicoideae</taxon>
        <taxon>Panicodae</taxon>
        <taxon>Paniceae</taxon>
        <taxon>Panicinae</taxon>
        <taxon>Panicum</taxon>
        <taxon>Panicum sect. Hiantes</taxon>
    </lineage>
</organism>
<dbReference type="AlphaFoldDB" id="A0A8T0T5B5"/>
<dbReference type="Proteomes" id="UP000823388">
    <property type="component" value="Chromosome 4N"/>
</dbReference>
<comment type="caution">
    <text evidence="1">The sequence shown here is derived from an EMBL/GenBank/DDBJ whole genome shotgun (WGS) entry which is preliminary data.</text>
</comment>
<keyword evidence="2" id="KW-1185">Reference proteome</keyword>
<gene>
    <name evidence="1" type="ORF">PVAP13_4NG207911</name>
</gene>
<proteinExistence type="predicted"/>
<dbReference type="EMBL" id="CM029044">
    <property type="protein sequence ID" value="KAG2606902.1"/>
    <property type="molecule type" value="Genomic_DNA"/>
</dbReference>